<feature type="domain" description="Transglutaminase-like" evidence="1">
    <location>
        <begin position="78"/>
        <end position="150"/>
    </location>
</feature>
<dbReference type="EMBL" id="CP061800">
    <property type="protein sequence ID" value="QTA88116.1"/>
    <property type="molecule type" value="Genomic_DNA"/>
</dbReference>
<dbReference type="PANTHER" id="PTHR33490:SF3">
    <property type="entry name" value="CONSERVED INTEGRAL MEMBRANE PROTEIN"/>
    <property type="match status" value="1"/>
</dbReference>
<dbReference type="KEGG" id="dmm:dnm_041560"/>
<accession>A0A975BMC8</accession>
<dbReference type="RefSeq" id="WP_207683026.1">
    <property type="nucleotide sequence ID" value="NZ_CP061800.1"/>
</dbReference>
<reference evidence="2" key="1">
    <citation type="journal article" date="2021" name="Microb. Physiol.">
        <title>Proteogenomic Insights into the Physiology of Marine, Sulfate-Reducing, Filamentous Desulfonema limicola and Desulfonema magnum.</title>
        <authorList>
            <person name="Schnaars V."/>
            <person name="Wohlbrand L."/>
            <person name="Scheve S."/>
            <person name="Hinrichs C."/>
            <person name="Reinhardt R."/>
            <person name="Rabus R."/>
        </authorList>
    </citation>
    <scope>NUCLEOTIDE SEQUENCE</scope>
    <source>
        <strain evidence="2">4be13</strain>
    </source>
</reference>
<dbReference type="AlphaFoldDB" id="A0A975BMC8"/>
<dbReference type="PANTHER" id="PTHR33490">
    <property type="entry name" value="BLR5614 PROTEIN-RELATED"/>
    <property type="match status" value="1"/>
</dbReference>
<evidence type="ECO:0000259" key="1">
    <source>
        <dbReference type="SMART" id="SM00460"/>
    </source>
</evidence>
<name>A0A975BMC8_9BACT</name>
<dbReference type="Gene3D" id="3.10.620.30">
    <property type="match status" value="1"/>
</dbReference>
<organism evidence="2 3">
    <name type="scientific">Desulfonema magnum</name>
    <dbReference type="NCBI Taxonomy" id="45655"/>
    <lineage>
        <taxon>Bacteria</taxon>
        <taxon>Pseudomonadati</taxon>
        <taxon>Thermodesulfobacteriota</taxon>
        <taxon>Desulfobacteria</taxon>
        <taxon>Desulfobacterales</taxon>
        <taxon>Desulfococcaceae</taxon>
        <taxon>Desulfonema</taxon>
    </lineage>
</organism>
<dbReference type="Proteomes" id="UP000663722">
    <property type="component" value="Chromosome"/>
</dbReference>
<dbReference type="Pfam" id="PF01841">
    <property type="entry name" value="Transglut_core"/>
    <property type="match status" value="1"/>
</dbReference>
<sequence>MKADNADSGDTDKKYLSPTAIIDSDHPKITAYAEASVKGAGKDPVAKAVKLYYAVRDDIWYDPYVPFCLRKHYRASNVLKNGRGFCISKASLLCAAGRACGIPARVGFATVRNHLATKALIEFIGSDLFVYHGFVEFYLEGKWVKATPTFNAELCKRHKVKPLEFNGRDDSLFHAYNTEQEKFMEYVKYHGTYADIPVDIIVAEWKKVYGRDRVRRWIKDFDVSEGKPERSFHKENVV</sequence>
<dbReference type="SMART" id="SM00460">
    <property type="entry name" value="TGc"/>
    <property type="match status" value="1"/>
</dbReference>
<gene>
    <name evidence="2" type="ORF">dnm_041560</name>
</gene>
<proteinExistence type="predicted"/>
<dbReference type="InterPro" id="IPR002931">
    <property type="entry name" value="Transglutaminase-like"/>
</dbReference>
<keyword evidence="3" id="KW-1185">Reference proteome</keyword>
<dbReference type="InterPro" id="IPR038765">
    <property type="entry name" value="Papain-like_cys_pep_sf"/>
</dbReference>
<dbReference type="SUPFAM" id="SSF54001">
    <property type="entry name" value="Cysteine proteinases"/>
    <property type="match status" value="1"/>
</dbReference>
<evidence type="ECO:0000313" key="3">
    <source>
        <dbReference type="Proteomes" id="UP000663722"/>
    </source>
</evidence>
<evidence type="ECO:0000313" key="2">
    <source>
        <dbReference type="EMBL" id="QTA88116.1"/>
    </source>
</evidence>
<protein>
    <submittedName>
        <fullName evidence="2">Transglutaminase domain-containing protein</fullName>
    </submittedName>
</protein>